<dbReference type="EMBL" id="CP002792">
    <property type="protein sequence ID" value="AEH06653.1"/>
    <property type="molecule type" value="Genomic_DNA"/>
</dbReference>
<dbReference type="AlphaFoldDB" id="F8ALX8"/>
<keyword evidence="1" id="KW-1133">Transmembrane helix</keyword>
<gene>
    <name evidence="2" type="ordered locus">Metok_0675</name>
</gene>
<dbReference type="KEGG" id="mok:Metok_0675"/>
<dbReference type="GeneID" id="10772811"/>
<sequence>MHLIQILAIIFAIFAISRVVLQVKSNSMSRDSALFWIFVWITVILAVVFPNTLGYLATLTGVGRGVDVLIYFAIIVLFYLIYRIYVKMENIEREITTVVREVAIIEREKKEKEGKNKIK</sequence>
<proteinExistence type="predicted"/>
<feature type="transmembrane region" description="Helical" evidence="1">
    <location>
        <begin position="68"/>
        <end position="86"/>
    </location>
</feature>
<keyword evidence="1" id="KW-0472">Membrane</keyword>
<evidence type="ECO:0008006" key="4">
    <source>
        <dbReference type="Google" id="ProtNLM"/>
    </source>
</evidence>
<dbReference type="Proteomes" id="UP000009296">
    <property type="component" value="Chromosome"/>
</dbReference>
<feature type="transmembrane region" description="Helical" evidence="1">
    <location>
        <begin position="33"/>
        <end position="56"/>
    </location>
</feature>
<dbReference type="STRING" id="647113.Metok_0675"/>
<accession>F8ALX8</accession>
<evidence type="ECO:0000313" key="2">
    <source>
        <dbReference type="EMBL" id="AEH06653.1"/>
    </source>
</evidence>
<keyword evidence="1" id="KW-0812">Transmembrane</keyword>
<dbReference type="RefSeq" id="WP_013866839.1">
    <property type="nucleotide sequence ID" value="NC_015636.1"/>
</dbReference>
<protein>
    <recommendedName>
        <fullName evidence="4">DUF2304 domain-containing protein</fullName>
    </recommendedName>
</protein>
<evidence type="ECO:0000313" key="3">
    <source>
        <dbReference type="Proteomes" id="UP000009296"/>
    </source>
</evidence>
<feature type="transmembrane region" description="Helical" evidence="1">
    <location>
        <begin position="6"/>
        <end position="21"/>
    </location>
</feature>
<keyword evidence="3" id="KW-1185">Reference proteome</keyword>
<dbReference type="eggNOG" id="arCOG05092">
    <property type="taxonomic scope" value="Archaea"/>
</dbReference>
<organism evidence="2 3">
    <name type="scientific">Methanothermococcus okinawensis (strain DSM 14208 / JCM 11175 / IH1)</name>
    <dbReference type="NCBI Taxonomy" id="647113"/>
    <lineage>
        <taxon>Archaea</taxon>
        <taxon>Methanobacteriati</taxon>
        <taxon>Methanobacteriota</taxon>
        <taxon>Methanomada group</taxon>
        <taxon>Methanococci</taxon>
        <taxon>Methanococcales</taxon>
        <taxon>Methanococcaceae</taxon>
        <taxon>Methanothermococcus</taxon>
    </lineage>
</organism>
<dbReference type="HOGENOM" id="CLU_134280_4_0_2"/>
<dbReference type="OrthoDB" id="78194at2157"/>
<dbReference type="Pfam" id="PF10066">
    <property type="entry name" value="DUF2304"/>
    <property type="match status" value="1"/>
</dbReference>
<reference evidence="2" key="1">
    <citation type="submission" date="2011-05" db="EMBL/GenBank/DDBJ databases">
        <title>Complete sequence of chromosome of Methanothermococcus okinawensis IH1.</title>
        <authorList>
            <consortium name="US DOE Joint Genome Institute"/>
            <person name="Lucas S."/>
            <person name="Han J."/>
            <person name="Lapidus A."/>
            <person name="Cheng J.-F."/>
            <person name="Goodwin L."/>
            <person name="Pitluck S."/>
            <person name="Peters L."/>
            <person name="Mikhailova N."/>
            <person name="Held B."/>
            <person name="Han C."/>
            <person name="Tapia R."/>
            <person name="Land M."/>
            <person name="Hauser L."/>
            <person name="Kyrpides N."/>
            <person name="Ivanova N."/>
            <person name="Pagani I."/>
            <person name="Sieprawska-Lupa M."/>
            <person name="Takai K."/>
            <person name="Miyazaki J."/>
            <person name="Whitman W."/>
            <person name="Woyke T."/>
        </authorList>
    </citation>
    <scope>NUCLEOTIDE SEQUENCE [LARGE SCALE GENOMIC DNA]</scope>
    <source>
        <strain evidence="2">IH1</strain>
    </source>
</reference>
<name>F8ALX8_METOI</name>
<dbReference type="InterPro" id="IPR019277">
    <property type="entry name" value="DUF2304"/>
</dbReference>
<evidence type="ECO:0000256" key="1">
    <source>
        <dbReference type="SAM" id="Phobius"/>
    </source>
</evidence>